<comment type="caution">
    <text evidence="1">The sequence shown here is derived from an EMBL/GenBank/DDBJ whole genome shotgun (WGS) entry which is preliminary data.</text>
</comment>
<keyword evidence="2" id="KW-1185">Reference proteome</keyword>
<evidence type="ECO:0000313" key="2">
    <source>
        <dbReference type="Proteomes" id="UP000756387"/>
    </source>
</evidence>
<dbReference type="EMBL" id="JADCSA010000002">
    <property type="protein sequence ID" value="MBE7323544.1"/>
    <property type="molecule type" value="Genomic_DNA"/>
</dbReference>
<dbReference type="Proteomes" id="UP000756387">
    <property type="component" value="Unassembled WGS sequence"/>
</dbReference>
<name>A0ABR9RPP9_9ACTN</name>
<protein>
    <submittedName>
        <fullName evidence="1">Uncharacterized protein</fullName>
    </submittedName>
</protein>
<gene>
    <name evidence="1" type="ORF">IEQ44_02605</name>
</gene>
<evidence type="ECO:0000313" key="1">
    <source>
        <dbReference type="EMBL" id="MBE7323544.1"/>
    </source>
</evidence>
<organism evidence="1 2">
    <name type="scientific">Nocardioides malaquae</name>
    <dbReference type="NCBI Taxonomy" id="2773426"/>
    <lineage>
        <taxon>Bacteria</taxon>
        <taxon>Bacillati</taxon>
        <taxon>Actinomycetota</taxon>
        <taxon>Actinomycetes</taxon>
        <taxon>Propionibacteriales</taxon>
        <taxon>Nocardioidaceae</taxon>
        <taxon>Nocardioides</taxon>
    </lineage>
</organism>
<dbReference type="RefSeq" id="WP_193636868.1">
    <property type="nucleotide sequence ID" value="NZ_JADCSA010000002.1"/>
</dbReference>
<accession>A0ABR9RPP9</accession>
<proteinExistence type="predicted"/>
<reference evidence="1 2" key="1">
    <citation type="submission" date="2020-10" db="EMBL/GenBank/DDBJ databases">
        <title>Nocardioides sp. isolated from sludge.</title>
        <authorList>
            <person name="Zhang X."/>
        </authorList>
    </citation>
    <scope>NUCLEOTIDE SEQUENCE [LARGE SCALE GENOMIC DNA]</scope>
    <source>
        <strain evidence="1 2">Y6</strain>
    </source>
</reference>
<sequence>MRSALHLGHFLLVVAVVLAGFDLLSGRDGLNPLMVALLVAGGSLTIAESRGGGRGA</sequence>